<feature type="transmembrane region" description="Helical" evidence="1">
    <location>
        <begin position="109"/>
        <end position="126"/>
    </location>
</feature>
<dbReference type="SUPFAM" id="SSF51735">
    <property type="entry name" value="NAD(P)-binding Rossmann-fold domains"/>
    <property type="match status" value="1"/>
</dbReference>
<dbReference type="OrthoDB" id="1933717at2759"/>
<reference evidence="2 3" key="1">
    <citation type="journal article" date="2018" name="Mol. Plant">
        <title>The genome of Artemisia annua provides insight into the evolution of Asteraceae family and artemisinin biosynthesis.</title>
        <authorList>
            <person name="Shen Q."/>
            <person name="Zhang L."/>
            <person name="Liao Z."/>
            <person name="Wang S."/>
            <person name="Yan T."/>
            <person name="Shi P."/>
            <person name="Liu M."/>
            <person name="Fu X."/>
            <person name="Pan Q."/>
            <person name="Wang Y."/>
            <person name="Lv Z."/>
            <person name="Lu X."/>
            <person name="Zhang F."/>
            <person name="Jiang W."/>
            <person name="Ma Y."/>
            <person name="Chen M."/>
            <person name="Hao X."/>
            <person name="Li L."/>
            <person name="Tang Y."/>
            <person name="Lv G."/>
            <person name="Zhou Y."/>
            <person name="Sun X."/>
            <person name="Brodelius P.E."/>
            <person name="Rose J.K.C."/>
            <person name="Tang K."/>
        </authorList>
    </citation>
    <scope>NUCLEOTIDE SEQUENCE [LARGE SCALE GENOMIC DNA]</scope>
    <source>
        <strain evidence="3">cv. Huhao1</strain>
        <tissue evidence="2">Leaf</tissue>
    </source>
</reference>
<evidence type="ECO:0000313" key="2">
    <source>
        <dbReference type="EMBL" id="PWA92780.1"/>
    </source>
</evidence>
<comment type="caution">
    <text evidence="2">The sequence shown here is derived from an EMBL/GenBank/DDBJ whole genome shotgun (WGS) entry which is preliminary data.</text>
</comment>
<evidence type="ECO:0000313" key="3">
    <source>
        <dbReference type="Proteomes" id="UP000245207"/>
    </source>
</evidence>
<dbReference type="AlphaFoldDB" id="A0A2U1Q434"/>
<accession>A0A2U1Q434</accession>
<evidence type="ECO:0000256" key="1">
    <source>
        <dbReference type="SAM" id="Phobius"/>
    </source>
</evidence>
<keyword evidence="1" id="KW-0472">Membrane</keyword>
<keyword evidence="1" id="KW-0812">Transmembrane</keyword>
<protein>
    <submittedName>
        <fullName evidence="2">Uncharacterized protein</fullName>
    </submittedName>
</protein>
<gene>
    <name evidence="2" type="ORF">CTI12_AA015990</name>
</gene>
<dbReference type="STRING" id="35608.A0A2U1Q434"/>
<keyword evidence="3" id="KW-1185">Reference proteome</keyword>
<keyword evidence="1" id="KW-1133">Transmembrane helix</keyword>
<dbReference type="EMBL" id="PKPP01000437">
    <property type="protein sequence ID" value="PWA92780.1"/>
    <property type="molecule type" value="Genomic_DNA"/>
</dbReference>
<dbReference type="Proteomes" id="UP000245207">
    <property type="component" value="Unassembled WGS sequence"/>
</dbReference>
<organism evidence="2 3">
    <name type="scientific">Artemisia annua</name>
    <name type="common">Sweet wormwood</name>
    <dbReference type="NCBI Taxonomy" id="35608"/>
    <lineage>
        <taxon>Eukaryota</taxon>
        <taxon>Viridiplantae</taxon>
        <taxon>Streptophyta</taxon>
        <taxon>Embryophyta</taxon>
        <taxon>Tracheophyta</taxon>
        <taxon>Spermatophyta</taxon>
        <taxon>Magnoliopsida</taxon>
        <taxon>eudicotyledons</taxon>
        <taxon>Gunneridae</taxon>
        <taxon>Pentapetalae</taxon>
        <taxon>asterids</taxon>
        <taxon>campanulids</taxon>
        <taxon>Asterales</taxon>
        <taxon>Asteraceae</taxon>
        <taxon>Asteroideae</taxon>
        <taxon>Anthemideae</taxon>
        <taxon>Artemisiinae</taxon>
        <taxon>Artemisia</taxon>
    </lineage>
</organism>
<dbReference type="Gene3D" id="3.40.50.720">
    <property type="entry name" value="NAD(P)-binding Rossmann-like Domain"/>
    <property type="match status" value="1"/>
</dbReference>
<dbReference type="InterPro" id="IPR036291">
    <property type="entry name" value="NAD(P)-bd_dom_sf"/>
</dbReference>
<sequence>MTSVGTESIILAVKSSCDYMKEKKNITSRNGVYANVVEKVREAFEAQEVLRLDCAHVGISYNTGSDNSVECAENVINTNYIGTKNMVKATIPLMRTLLKMIKNSKPSSLVIHFFSVAIFGVGRLLLPYPTLKRTWLGARLILVGIGPDYIIGTCFSQASLANEASV</sequence>
<name>A0A2U1Q434_ARTAN</name>
<proteinExistence type="predicted"/>